<feature type="compositionally biased region" description="Low complexity" evidence="1">
    <location>
        <begin position="22"/>
        <end position="36"/>
    </location>
</feature>
<comment type="caution">
    <text evidence="2">The sequence shown here is derived from an EMBL/GenBank/DDBJ whole genome shotgun (WGS) entry which is preliminary data.</text>
</comment>
<dbReference type="Proteomes" id="UP001189429">
    <property type="component" value="Unassembled WGS sequence"/>
</dbReference>
<gene>
    <name evidence="2" type="ORF">PCOR1329_LOCUS30710</name>
</gene>
<sequence>MGLYFREQPGHNCARKGGIEEPPTTSSASLAPVAAPAGPDDVLEELRAKLVEWQKMPGAKSRAQVDGVIAGLAAKSGMEKEAVRMLWLTAARQARPVGAPVDAYVSLAKKHHGVGVEVIDLGGASAKRNNSCMFLTCSAALADRRAKAERRRRRRRPLAERRAAEALPTAGAAVEGAAVVTGPAAAAGAGLRPVRAAVEAADDIAMFEDAWADGLVEDVVAPSSPLQDDSWADLLPAHRAAPAVEAVHLAAAEEEWRRALRARAAAIIRGAG</sequence>
<name>A0ABN9SM61_9DINO</name>
<evidence type="ECO:0000313" key="3">
    <source>
        <dbReference type="Proteomes" id="UP001189429"/>
    </source>
</evidence>
<evidence type="ECO:0000256" key="1">
    <source>
        <dbReference type="SAM" id="MobiDB-lite"/>
    </source>
</evidence>
<organism evidence="2 3">
    <name type="scientific">Prorocentrum cordatum</name>
    <dbReference type="NCBI Taxonomy" id="2364126"/>
    <lineage>
        <taxon>Eukaryota</taxon>
        <taxon>Sar</taxon>
        <taxon>Alveolata</taxon>
        <taxon>Dinophyceae</taxon>
        <taxon>Prorocentrales</taxon>
        <taxon>Prorocentraceae</taxon>
        <taxon>Prorocentrum</taxon>
    </lineage>
</organism>
<reference evidence="2" key="1">
    <citation type="submission" date="2023-10" db="EMBL/GenBank/DDBJ databases">
        <authorList>
            <person name="Chen Y."/>
            <person name="Shah S."/>
            <person name="Dougan E. K."/>
            <person name="Thang M."/>
            <person name="Chan C."/>
        </authorList>
    </citation>
    <scope>NUCLEOTIDE SEQUENCE [LARGE SCALE GENOMIC DNA]</scope>
</reference>
<dbReference type="EMBL" id="CAUYUJ010011891">
    <property type="protein sequence ID" value="CAK0832826.1"/>
    <property type="molecule type" value="Genomic_DNA"/>
</dbReference>
<protein>
    <submittedName>
        <fullName evidence="2">Uncharacterized protein</fullName>
    </submittedName>
</protein>
<feature type="region of interest" description="Disordered" evidence="1">
    <location>
        <begin position="1"/>
        <end position="36"/>
    </location>
</feature>
<proteinExistence type="predicted"/>
<evidence type="ECO:0000313" key="2">
    <source>
        <dbReference type="EMBL" id="CAK0832826.1"/>
    </source>
</evidence>
<keyword evidence="3" id="KW-1185">Reference proteome</keyword>
<accession>A0ABN9SM61</accession>